<sequence>GLLPSFPSNDELEKRETLRRLFSGENFKFGNPLEEMHRKLKEGYLHPEIACYRKQTRQFRYRDYKMRHQSYLSELLTHLLLARQELFEHASTLAPGEPLKFKYRPPPKKKSTPLEQTVKKKVFRILKEVREECGVPDTSSDEDEETSPVQRSRRQLFKSLGPIPSPEPTLPSVVSTFATKPQMVNGDLGHNDHSLDMSQPGQMAANSKRPRPISPVEVTEESYKLMLKLHKKKKNLESDMPELDTSNITLQDILTRCRANKKNTKINAAGDLNGEITTGDPSPVKKKLKMKTKGEKKRKLKGKESPTVVDEDSSVAPPAISSVVEQNSSVLGEEEESQEPSKTVFGPATNFFCLLRDILSEFPDGKTSTFKVEDRVTEWLDLNDEISNPWLALQKNWVELVTSALKFLSGNELGLRVENFVPFVDYKERAQQWNWIGVGRDSDPELTSLFRYWLQHKDEVNVDGIDTVQGSPPPPKAKTNFIVRPTSNNEKALFREQERRRFAAPHKAYTFMMHGYDSVVGPVKGVYDKDSGTNKAREHNLLVSDRPPFVTILTLVRDAAARLPNGEGTRGDICELLKDSQFLAPAVTETQINAVVSGALDRLHSEKDPCVKYDVSRKLWIYLHRNRTEDEFERIHQAQAAAVKAKKTLTRPKTSKVVKDSPSQPSTTPVTQLTPALTPSKSPVTLSTLPSPAPPPAKSVTPEPASLLTGKLGKAPAPLVQTSLPGSTVSSTSLSPTIAQLRATQAAMSKSAATPLGKQTIKQLTSTQNLTASATTNVTTSVLTVTSVGLNVTSSLAAQLLYSPGLSQSALSAGKIQKTGCTPVTTAATFSLVTTMNASQAQSNQIRPSTIPTISMLPSHQLLKQQQQQQQAASQSVLKQNAALVAAVGQTVAANANSATLGKSTPTVPKQTFTMTARQTPPPNMAISKNQISVPSSKPATGLKQTSLMLSQEGIASLTSAANHSGGKFVALTSVAGMTGAEGTVMAQLMQQAAAVHSGGPRAAPRAIRLPGGNIVQPMIGGNHIQLGGKPLAHAKGLVQLTAGKGGPTLGLIRTSQGPLTAINLIPQQALSSMSVSAAGGKTTTILSPAITSAAAPTATTSTVVVTHPTQFASAASKATTQAKILSPVQAGLVVTQLAQGNITLRPAPGTPGTQTKVMPTGQASLVPTQFILQPAPGSVSGSQSSGTPIIVSSSSGGKGAQNIQQVMRTVLTQQGSLKPGQAAILISQPQTAASSVAGLTAAQVMQAGGKTPGRGSPKGKVQPVYARIITPPPGMMKLANMTQMPTVSGAPGNVSVIQTMGKLLVTSGIATHSLPSLPLVSLAVPPSAIINPVATATREEVVAASKAPGAVELIKKEGSSDS</sequence>
<dbReference type="EMBL" id="CAJHNH020001558">
    <property type="protein sequence ID" value="CAG5123590.1"/>
    <property type="molecule type" value="Genomic_DNA"/>
</dbReference>
<feature type="non-terminal residue" evidence="5">
    <location>
        <position position="1"/>
    </location>
</feature>
<dbReference type="GO" id="GO:0031011">
    <property type="term" value="C:Ino80 complex"/>
    <property type="evidence" value="ECO:0007669"/>
    <property type="project" value="InterPro"/>
</dbReference>
<name>A0A8S3Z791_9EUPU</name>
<dbReference type="GO" id="GO:0002020">
    <property type="term" value="F:protease binding"/>
    <property type="evidence" value="ECO:0007669"/>
    <property type="project" value="TreeGrafter"/>
</dbReference>
<organism evidence="5 6">
    <name type="scientific">Candidula unifasciata</name>
    <dbReference type="NCBI Taxonomy" id="100452"/>
    <lineage>
        <taxon>Eukaryota</taxon>
        <taxon>Metazoa</taxon>
        <taxon>Spiralia</taxon>
        <taxon>Lophotrochozoa</taxon>
        <taxon>Mollusca</taxon>
        <taxon>Gastropoda</taxon>
        <taxon>Heterobranchia</taxon>
        <taxon>Euthyneura</taxon>
        <taxon>Panpulmonata</taxon>
        <taxon>Eupulmonata</taxon>
        <taxon>Stylommatophora</taxon>
        <taxon>Helicina</taxon>
        <taxon>Helicoidea</taxon>
        <taxon>Geomitridae</taxon>
        <taxon>Candidula</taxon>
    </lineage>
</organism>
<dbReference type="Proteomes" id="UP000678393">
    <property type="component" value="Unassembled WGS sequence"/>
</dbReference>
<feature type="region of interest" description="Disordered" evidence="3">
    <location>
        <begin position="133"/>
        <end position="153"/>
    </location>
</feature>
<comment type="caution">
    <text evidence="5">The sequence shown here is derived from an EMBL/GenBank/DDBJ whole genome shotgun (WGS) entry which is preliminary data.</text>
</comment>
<comment type="subcellular location">
    <subcellularLocation>
        <location evidence="1">Nucleus</location>
    </subcellularLocation>
</comment>
<evidence type="ECO:0000256" key="1">
    <source>
        <dbReference type="ARBA" id="ARBA00004123"/>
    </source>
</evidence>
<feature type="domain" description="DEUBAD" evidence="4">
    <location>
        <begin position="1"/>
        <end position="85"/>
    </location>
</feature>
<dbReference type="PANTHER" id="PTHR13052">
    <property type="entry name" value="NFRKB-RELATED"/>
    <property type="match status" value="1"/>
</dbReference>
<feature type="region of interest" description="Disordered" evidence="3">
    <location>
        <begin position="645"/>
        <end position="711"/>
    </location>
</feature>
<dbReference type="InterPro" id="IPR025220">
    <property type="entry name" value="NFRKB_WH_1"/>
</dbReference>
<dbReference type="Gene3D" id="1.10.10.2430">
    <property type="entry name" value="NFRKB winged helix-like domain"/>
    <property type="match status" value="1"/>
</dbReference>
<dbReference type="InterPro" id="IPR057748">
    <property type="entry name" value="NFRKB_WH_2"/>
</dbReference>
<dbReference type="InterPro" id="IPR024867">
    <property type="entry name" value="NFRKB"/>
</dbReference>
<dbReference type="InterPro" id="IPR044867">
    <property type="entry name" value="DEUBAD_dom"/>
</dbReference>
<feature type="region of interest" description="Disordered" evidence="3">
    <location>
        <begin position="915"/>
        <end position="940"/>
    </location>
</feature>
<evidence type="ECO:0000256" key="2">
    <source>
        <dbReference type="ARBA" id="ARBA00023242"/>
    </source>
</evidence>
<feature type="compositionally biased region" description="Polar residues" evidence="3">
    <location>
        <begin position="927"/>
        <end position="940"/>
    </location>
</feature>
<proteinExistence type="predicted"/>
<feature type="compositionally biased region" description="Low complexity" evidence="3">
    <location>
        <begin position="678"/>
        <end position="690"/>
    </location>
</feature>
<feature type="region of interest" description="Disordered" evidence="3">
    <location>
        <begin position="277"/>
        <end position="342"/>
    </location>
</feature>
<keyword evidence="6" id="KW-1185">Reference proteome</keyword>
<dbReference type="InterPro" id="IPR038106">
    <property type="entry name" value="NFRKB_winged_sf"/>
</dbReference>
<protein>
    <recommendedName>
        <fullName evidence="4">DEUBAD domain-containing protein</fullName>
    </recommendedName>
</protein>
<feature type="compositionally biased region" description="Basic residues" evidence="3">
    <location>
        <begin position="645"/>
        <end position="656"/>
    </location>
</feature>
<feature type="compositionally biased region" description="Low complexity" evidence="3">
    <location>
        <begin position="314"/>
        <end position="324"/>
    </location>
</feature>
<dbReference type="PROSITE" id="PS51916">
    <property type="entry name" value="DEUBAD"/>
    <property type="match status" value="1"/>
</dbReference>
<evidence type="ECO:0000256" key="3">
    <source>
        <dbReference type="SAM" id="MobiDB-lite"/>
    </source>
</evidence>
<reference evidence="5" key="1">
    <citation type="submission" date="2021-04" db="EMBL/GenBank/DDBJ databases">
        <authorList>
            <consortium name="Molecular Ecology Group"/>
        </authorList>
    </citation>
    <scope>NUCLEOTIDE SEQUENCE</scope>
</reference>
<feature type="compositionally biased region" description="Basic residues" evidence="3">
    <location>
        <begin position="284"/>
        <end position="301"/>
    </location>
</feature>
<dbReference type="PANTHER" id="PTHR13052:SF3">
    <property type="entry name" value="NUCLEAR FACTOR RELATED TO KAPPA-B-BINDING PROTEIN"/>
    <property type="match status" value="1"/>
</dbReference>
<keyword evidence="2" id="KW-0539">Nucleus</keyword>
<dbReference type="OrthoDB" id="70874at2759"/>
<feature type="compositionally biased region" description="Polar residues" evidence="3">
    <location>
        <begin position="661"/>
        <end position="677"/>
    </location>
</feature>
<evidence type="ECO:0000313" key="6">
    <source>
        <dbReference type="Proteomes" id="UP000678393"/>
    </source>
</evidence>
<gene>
    <name evidence="5" type="ORF">CUNI_LOCUS9148</name>
</gene>
<dbReference type="Pfam" id="PF25793">
    <property type="entry name" value="WHD_2nd_NFRKB"/>
    <property type="match status" value="1"/>
</dbReference>
<evidence type="ECO:0000313" key="5">
    <source>
        <dbReference type="EMBL" id="CAG5123590.1"/>
    </source>
</evidence>
<accession>A0A8S3Z791</accession>
<dbReference type="CDD" id="cd21865">
    <property type="entry name" value="DEUBAD_NFRKB"/>
    <property type="match status" value="1"/>
</dbReference>
<dbReference type="Pfam" id="PF14465">
    <property type="entry name" value="WHD_1st_NFRKB"/>
    <property type="match status" value="1"/>
</dbReference>
<evidence type="ECO:0000259" key="4">
    <source>
        <dbReference type="PROSITE" id="PS51916"/>
    </source>
</evidence>